<organism evidence="2 3">
    <name type="scientific">Nocardia salmonicida</name>
    <dbReference type="NCBI Taxonomy" id="53431"/>
    <lineage>
        <taxon>Bacteria</taxon>
        <taxon>Bacillati</taxon>
        <taxon>Actinomycetota</taxon>
        <taxon>Actinomycetes</taxon>
        <taxon>Mycobacteriales</taxon>
        <taxon>Nocardiaceae</taxon>
        <taxon>Nocardia</taxon>
    </lineage>
</organism>
<feature type="domain" description="STAS" evidence="1">
    <location>
        <begin position="21"/>
        <end position="130"/>
    </location>
</feature>
<dbReference type="Pfam" id="PF01740">
    <property type="entry name" value="STAS"/>
    <property type="match status" value="1"/>
</dbReference>
<dbReference type="RefSeq" id="WP_328661421.1">
    <property type="nucleotide sequence ID" value="NZ_CP108014.1"/>
</dbReference>
<dbReference type="CDD" id="cd07043">
    <property type="entry name" value="STAS_anti-anti-sigma_factors"/>
    <property type="match status" value="1"/>
</dbReference>
<proteinExistence type="predicted"/>
<dbReference type="EMBL" id="CP109527">
    <property type="protein sequence ID" value="WTY39101.1"/>
    <property type="molecule type" value="Genomic_DNA"/>
</dbReference>
<dbReference type="InterPro" id="IPR036513">
    <property type="entry name" value="STAS_dom_sf"/>
</dbReference>
<accession>A0ABZ1NH61</accession>
<dbReference type="Gene3D" id="3.30.750.24">
    <property type="entry name" value="STAS domain"/>
    <property type="match status" value="1"/>
</dbReference>
<dbReference type="Proteomes" id="UP001621418">
    <property type="component" value="Chromosome"/>
</dbReference>
<reference evidence="2 3" key="1">
    <citation type="submission" date="2022-10" db="EMBL/GenBank/DDBJ databases">
        <title>The complete genomes of actinobacterial strains from the NBC collection.</title>
        <authorList>
            <person name="Joergensen T.S."/>
            <person name="Alvarez Arevalo M."/>
            <person name="Sterndorff E.B."/>
            <person name="Faurdal D."/>
            <person name="Vuksanovic O."/>
            <person name="Mourched A.-S."/>
            <person name="Charusanti P."/>
            <person name="Shaw S."/>
            <person name="Blin K."/>
            <person name="Weber T."/>
        </authorList>
    </citation>
    <scope>NUCLEOTIDE SEQUENCE [LARGE SCALE GENOMIC DNA]</scope>
    <source>
        <strain evidence="2 3">NBC_01413</strain>
    </source>
</reference>
<evidence type="ECO:0000259" key="1">
    <source>
        <dbReference type="PROSITE" id="PS50801"/>
    </source>
</evidence>
<dbReference type="PROSITE" id="PS50801">
    <property type="entry name" value="STAS"/>
    <property type="match status" value="1"/>
</dbReference>
<dbReference type="SUPFAM" id="SSF52091">
    <property type="entry name" value="SpoIIaa-like"/>
    <property type="match status" value="1"/>
</dbReference>
<dbReference type="GeneID" id="91375655"/>
<protein>
    <recommendedName>
        <fullName evidence="1">STAS domain-containing protein</fullName>
    </recommendedName>
</protein>
<evidence type="ECO:0000313" key="2">
    <source>
        <dbReference type="EMBL" id="WTY39101.1"/>
    </source>
</evidence>
<evidence type="ECO:0000313" key="3">
    <source>
        <dbReference type="Proteomes" id="UP001621418"/>
    </source>
</evidence>
<name>A0ABZ1NH61_9NOCA</name>
<gene>
    <name evidence="2" type="ORF">OG308_15355</name>
</gene>
<dbReference type="InterPro" id="IPR002645">
    <property type="entry name" value="STAS_dom"/>
</dbReference>
<sequence length="150" mass="16240">MNTHSSHGDDAIRVGESDSALRAEVTLHHTATVLHVHGEIDACNLLLWRVILDDAIAAEGESGHLVIDIRDVTFMSCRAILDMATRARQSELRTSVVIPVPSVTNRIIVAAGLTEWLPVYVSRTEAIAAAPTVPLQQSIRTTPPASWTTT</sequence>
<keyword evidence="3" id="KW-1185">Reference proteome</keyword>